<dbReference type="Gene3D" id="3.20.20.140">
    <property type="entry name" value="Metal-dependent hydrolases"/>
    <property type="match status" value="2"/>
</dbReference>
<dbReference type="InterPro" id="IPR006680">
    <property type="entry name" value="Amidohydro-rel"/>
</dbReference>
<dbReference type="GO" id="GO:0007155">
    <property type="term" value="P:cell adhesion"/>
    <property type="evidence" value="ECO:0007669"/>
    <property type="project" value="InterPro"/>
</dbReference>
<evidence type="ECO:0000259" key="5">
    <source>
        <dbReference type="Pfam" id="PF01979"/>
    </source>
</evidence>
<dbReference type="Pfam" id="PF01979">
    <property type="entry name" value="Amidohydro_1"/>
    <property type="match status" value="1"/>
</dbReference>
<dbReference type="PANTHER" id="PTHR43794">
    <property type="entry name" value="AMINOHYDROLASE SSNA-RELATED"/>
    <property type="match status" value="1"/>
</dbReference>
<dbReference type="InterPro" id="IPR032466">
    <property type="entry name" value="Metal_Hydrolase"/>
</dbReference>
<feature type="chain" id="PRO_5015665221" evidence="4">
    <location>
        <begin position="18"/>
        <end position="810"/>
    </location>
</feature>
<dbReference type="GO" id="GO:0016810">
    <property type="term" value="F:hydrolase activity, acting on carbon-nitrogen (but not peptide) bonds"/>
    <property type="evidence" value="ECO:0007669"/>
    <property type="project" value="InterPro"/>
</dbReference>
<protein>
    <submittedName>
        <fullName evidence="6">Hydroxydechloroatrazine ethylaminohydrolase</fullName>
    </submittedName>
</protein>
<keyword evidence="2 6" id="KW-0378">Hydrolase</keyword>
<feature type="region of interest" description="Disordered" evidence="3">
    <location>
        <begin position="484"/>
        <end position="508"/>
    </location>
</feature>
<dbReference type="SUPFAM" id="SSF51556">
    <property type="entry name" value="Metallo-dependent hydrolases"/>
    <property type="match status" value="1"/>
</dbReference>
<dbReference type="EMBL" id="PVNK01000214">
    <property type="protein sequence ID" value="PRP92342.1"/>
    <property type="molecule type" value="Genomic_DNA"/>
</dbReference>
<organism evidence="6 7">
    <name type="scientific">Enhygromyxa salina</name>
    <dbReference type="NCBI Taxonomy" id="215803"/>
    <lineage>
        <taxon>Bacteria</taxon>
        <taxon>Pseudomonadati</taxon>
        <taxon>Myxococcota</taxon>
        <taxon>Polyangia</taxon>
        <taxon>Nannocystales</taxon>
        <taxon>Nannocystaceae</taxon>
        <taxon>Enhygromyxa</taxon>
    </lineage>
</organism>
<dbReference type="Gene3D" id="4.10.1080.10">
    <property type="entry name" value="TSP type-3 repeat"/>
    <property type="match status" value="1"/>
</dbReference>
<evidence type="ECO:0000313" key="6">
    <source>
        <dbReference type="EMBL" id="PRP92342.1"/>
    </source>
</evidence>
<evidence type="ECO:0000256" key="3">
    <source>
        <dbReference type="SAM" id="MobiDB-lite"/>
    </source>
</evidence>
<feature type="region of interest" description="Disordered" evidence="3">
    <location>
        <begin position="548"/>
        <end position="593"/>
    </location>
</feature>
<dbReference type="InterPro" id="IPR003367">
    <property type="entry name" value="Thrombospondin_3-like_rpt"/>
</dbReference>
<dbReference type="SUPFAM" id="SSF103647">
    <property type="entry name" value="TSP type-3 repeat"/>
    <property type="match status" value="2"/>
</dbReference>
<feature type="signal peptide" evidence="4">
    <location>
        <begin position="1"/>
        <end position="17"/>
    </location>
</feature>
<comment type="caution">
    <text evidence="6">The sequence shown here is derived from an EMBL/GenBank/DDBJ whole genome shotgun (WGS) entry which is preliminary data.</text>
</comment>
<keyword evidence="7" id="KW-1185">Reference proteome</keyword>
<dbReference type="InterPro" id="IPR028974">
    <property type="entry name" value="TSP_type-3_rpt"/>
</dbReference>
<dbReference type="AlphaFoldDB" id="A0A2S9XHK0"/>
<dbReference type="PROSITE" id="PS51257">
    <property type="entry name" value="PROKAR_LIPOPROTEIN"/>
    <property type="match status" value="1"/>
</dbReference>
<evidence type="ECO:0000256" key="2">
    <source>
        <dbReference type="ARBA" id="ARBA00022801"/>
    </source>
</evidence>
<dbReference type="InterPro" id="IPR050287">
    <property type="entry name" value="MTA/SAH_deaminase"/>
</dbReference>
<evidence type="ECO:0000256" key="1">
    <source>
        <dbReference type="ARBA" id="ARBA00022729"/>
    </source>
</evidence>
<dbReference type="RefSeq" id="WP_181198120.1">
    <property type="nucleotide sequence ID" value="NZ_PVNK01000214.1"/>
</dbReference>
<dbReference type="GO" id="GO:0005509">
    <property type="term" value="F:calcium ion binding"/>
    <property type="evidence" value="ECO:0007669"/>
    <property type="project" value="InterPro"/>
</dbReference>
<evidence type="ECO:0000313" key="7">
    <source>
        <dbReference type="Proteomes" id="UP000237968"/>
    </source>
</evidence>
<dbReference type="Gene3D" id="2.30.40.10">
    <property type="entry name" value="Urease, subunit C, domain 1"/>
    <property type="match status" value="1"/>
</dbReference>
<feature type="compositionally biased region" description="Acidic residues" evidence="3">
    <location>
        <begin position="553"/>
        <end position="572"/>
    </location>
</feature>
<accession>A0A2S9XHK0</accession>
<name>A0A2S9XHK0_9BACT</name>
<dbReference type="PANTHER" id="PTHR43794:SF11">
    <property type="entry name" value="AMIDOHYDROLASE-RELATED DOMAIN-CONTAINING PROTEIN"/>
    <property type="match status" value="1"/>
</dbReference>
<feature type="domain" description="Amidohydrolase-related" evidence="5">
    <location>
        <begin position="292"/>
        <end position="394"/>
    </location>
</feature>
<sequence length="810" mass="83240">MSTRQLASILSLLVASAAACGKSDDTSETGETGETGDEAEIVECGELEPADAGTCTAEGQAGGSLLIRGDVLGPDAVYRGGSVRIEGGEITCVGCECEAADATLTCADAVVSPGLINPHDHISFANNWPIGAGVDRYDHRHDWRKGLNGHAALSTAGGASAETVLAAELRFVMAGATSAASAGGEPGLLRNLDSGGLEGLSIPQADSDTFPLDDNDGIQQASGCSYGGDPTTSQDLDGGAYLPHIAEGINEYASNELVCTTSGATDVVESNTAVVHALGAPLALAQQIADADAKVIWSPRSNVVLYGATAPVTMFDALGIPLALGTDWLPSGSMNMLRELACAAYLDDTHYGDYFSDRDLWAMATRGGAQAVGGELAIGELSVGWVADIAVFAKQGEADHGAVVRGHESKVALVLRGGEPLYGDAELLGSGALGAEVCEPLEVCGVAKRACVARDTGTSLSAVEGAAGYPLFFCGLPDDEPSCVPSRDEYPNGPTAEDLDGDGIPNEVDNCPEVFNPVFNVPFPMWEDQPDSDLDGLGDVCDPCPSNAGEVCEGPDPDDSDNDGVANDEDNCPLDPNADQADADDDGKGDACDDCPVANPGNQACPATVEQIQDPSDPGHVPPGSVVLVEGLTVTAIQPDGGAFTAETGSGQPYTGIFVFTGGNPGGLGVGDLVDVQGTVEEYFDLTELVDAEVTIVTPGDGSPGFAAKLMEPGQIATGGAEAEAHESMLLRVEDVVITNVNPDAMDYDEFEVDGLRVDDLMFEALDNMCPLDSSFVSVTGVLLESFSNFKLSPRSAADLELGDPSCQPF</sequence>
<dbReference type="Proteomes" id="UP000237968">
    <property type="component" value="Unassembled WGS sequence"/>
</dbReference>
<reference evidence="6 7" key="1">
    <citation type="submission" date="2018-03" db="EMBL/GenBank/DDBJ databases">
        <title>Draft Genome Sequences of the Obligatory Marine Myxobacteria Enhygromyxa salina SWB005.</title>
        <authorList>
            <person name="Poehlein A."/>
            <person name="Moghaddam J.A."/>
            <person name="Harms H."/>
            <person name="Alanjari M."/>
            <person name="Koenig G.M."/>
            <person name="Daniel R."/>
            <person name="Schaeberle T.F."/>
        </authorList>
    </citation>
    <scope>NUCLEOTIDE SEQUENCE [LARGE SCALE GENOMIC DNA]</scope>
    <source>
        <strain evidence="6 7">SWB005</strain>
    </source>
</reference>
<dbReference type="SUPFAM" id="SSF51338">
    <property type="entry name" value="Composite domain of metallo-dependent hydrolases"/>
    <property type="match status" value="1"/>
</dbReference>
<proteinExistence type="predicted"/>
<dbReference type="InterPro" id="IPR011059">
    <property type="entry name" value="Metal-dep_hydrolase_composite"/>
</dbReference>
<dbReference type="Pfam" id="PF02412">
    <property type="entry name" value="TSP_3"/>
    <property type="match status" value="2"/>
</dbReference>
<evidence type="ECO:0000256" key="4">
    <source>
        <dbReference type="SAM" id="SignalP"/>
    </source>
</evidence>
<gene>
    <name evidence="6" type="ORF">ENSA5_49730</name>
</gene>
<keyword evidence="1 4" id="KW-0732">Signal</keyword>